<dbReference type="AlphaFoldDB" id="A0A1C0YZ95"/>
<evidence type="ECO:0008006" key="6">
    <source>
        <dbReference type="Google" id="ProtNLM"/>
    </source>
</evidence>
<dbReference type="PANTHER" id="PTHR36449:SF1">
    <property type="entry name" value="ACETYLTRANSFERASE"/>
    <property type="match status" value="1"/>
</dbReference>
<dbReference type="EMBL" id="MATO01000015">
    <property type="protein sequence ID" value="OCS92495.1"/>
    <property type="molecule type" value="Genomic_DNA"/>
</dbReference>
<keyword evidence="3" id="KW-0012">Acyltransferase</keyword>
<evidence type="ECO:0000256" key="2">
    <source>
        <dbReference type="ARBA" id="ARBA00022679"/>
    </source>
</evidence>
<sequence>MNLKSRFITLEDFSQIQRFKCGNTSIENFLKQEAYYLTITKECSTTLVFDQDELVGFFSLRKSTLQVEIAGEQLDFPCLDIARIATSITAQKKGYGTAMLYQIFEVAHTVNERYITLEALIERYDWYVNRGFIPLIEEEAATSNPDGLVFMMADLYDEELVDRYFDE</sequence>
<keyword evidence="1" id="KW-1277">Toxin-antitoxin system</keyword>
<dbReference type="Gene3D" id="3.40.630.30">
    <property type="match status" value="1"/>
</dbReference>
<comment type="caution">
    <text evidence="4">The sequence shown here is derived from an EMBL/GenBank/DDBJ whole genome shotgun (WGS) entry which is preliminary data.</text>
</comment>
<keyword evidence="2" id="KW-0808">Transferase</keyword>
<keyword evidence="5" id="KW-1185">Reference proteome</keyword>
<proteinExistence type="predicted"/>
<reference evidence="4 5" key="1">
    <citation type="submission" date="2016-07" db="EMBL/GenBank/DDBJ databases">
        <title>Caryophanon latum genome sequencing.</title>
        <authorList>
            <person name="Verma A."/>
            <person name="Pal Y."/>
            <person name="Krishnamurthi S."/>
        </authorList>
    </citation>
    <scope>NUCLEOTIDE SEQUENCE [LARGE SCALE GENOMIC DNA]</scope>
    <source>
        <strain evidence="4 5">DSM 14151</strain>
    </source>
</reference>
<dbReference type="RefSeq" id="WP_066462298.1">
    <property type="nucleotide sequence ID" value="NZ_MATO01000015.1"/>
</dbReference>
<dbReference type="Pfam" id="PF13527">
    <property type="entry name" value="Acetyltransf_9"/>
    <property type="match status" value="1"/>
</dbReference>
<organism evidence="4 5">
    <name type="scientific">Caryophanon latum</name>
    <dbReference type="NCBI Taxonomy" id="33977"/>
    <lineage>
        <taxon>Bacteria</taxon>
        <taxon>Bacillati</taxon>
        <taxon>Bacillota</taxon>
        <taxon>Bacilli</taxon>
        <taxon>Bacillales</taxon>
        <taxon>Caryophanaceae</taxon>
        <taxon>Caryophanon</taxon>
    </lineage>
</organism>
<evidence type="ECO:0000313" key="4">
    <source>
        <dbReference type="EMBL" id="OCS92495.1"/>
    </source>
</evidence>
<accession>A0A1C0YZ95</accession>
<dbReference type="InterPro" id="IPR016181">
    <property type="entry name" value="Acyl_CoA_acyltransferase"/>
</dbReference>
<dbReference type="CDD" id="cd04301">
    <property type="entry name" value="NAT_SF"/>
    <property type="match status" value="1"/>
</dbReference>
<evidence type="ECO:0000256" key="1">
    <source>
        <dbReference type="ARBA" id="ARBA00022649"/>
    </source>
</evidence>
<name>A0A1C0YZ95_9BACL</name>
<gene>
    <name evidence="4" type="ORF">A6K76_06310</name>
</gene>
<protein>
    <recommendedName>
        <fullName evidence="6">N-acetyltransferase domain-containing protein</fullName>
    </recommendedName>
</protein>
<dbReference type="GO" id="GO:0016746">
    <property type="term" value="F:acyltransferase activity"/>
    <property type="evidence" value="ECO:0007669"/>
    <property type="project" value="UniProtKB-KW"/>
</dbReference>
<evidence type="ECO:0000313" key="5">
    <source>
        <dbReference type="Proteomes" id="UP000093482"/>
    </source>
</evidence>
<dbReference type="Proteomes" id="UP000093482">
    <property type="component" value="Unassembled WGS sequence"/>
</dbReference>
<dbReference type="OrthoDB" id="162775at2"/>
<dbReference type="PANTHER" id="PTHR36449">
    <property type="entry name" value="ACETYLTRANSFERASE-RELATED"/>
    <property type="match status" value="1"/>
</dbReference>
<dbReference type="SUPFAM" id="SSF55729">
    <property type="entry name" value="Acyl-CoA N-acyltransferases (Nat)"/>
    <property type="match status" value="1"/>
</dbReference>
<evidence type="ECO:0000256" key="3">
    <source>
        <dbReference type="ARBA" id="ARBA00023315"/>
    </source>
</evidence>